<feature type="transmembrane region" description="Helical" evidence="12">
    <location>
        <begin position="223"/>
        <end position="251"/>
    </location>
</feature>
<evidence type="ECO:0000256" key="3">
    <source>
        <dbReference type="ARBA" id="ARBA00022448"/>
    </source>
</evidence>
<evidence type="ECO:0000313" key="14">
    <source>
        <dbReference type="Proteomes" id="UP001055439"/>
    </source>
</evidence>
<evidence type="ECO:0000256" key="7">
    <source>
        <dbReference type="ARBA" id="ARBA00022737"/>
    </source>
</evidence>
<keyword evidence="3 12" id="KW-0813">Transport</keyword>
<feature type="transmembrane region" description="Helical" evidence="12">
    <location>
        <begin position="101"/>
        <end position="122"/>
    </location>
</feature>
<feature type="transmembrane region" description="Helical" evidence="12">
    <location>
        <begin position="134"/>
        <end position="154"/>
    </location>
</feature>
<evidence type="ECO:0000256" key="12">
    <source>
        <dbReference type="RuleBase" id="RU910715"/>
    </source>
</evidence>
<keyword evidence="8 12" id="KW-1133">Transmembrane helix</keyword>
<comment type="similarity">
    <text evidence="2 12">Belongs to the SWEET sugar transporter family.</text>
</comment>
<feature type="transmembrane region" description="Helical" evidence="12">
    <location>
        <begin position="193"/>
        <end position="211"/>
    </location>
</feature>
<evidence type="ECO:0000256" key="10">
    <source>
        <dbReference type="ARBA" id="ARBA00037238"/>
    </source>
</evidence>
<dbReference type="GO" id="GO:0051119">
    <property type="term" value="F:sugar transmembrane transporter activity"/>
    <property type="evidence" value="ECO:0007669"/>
    <property type="project" value="InterPro"/>
</dbReference>
<dbReference type="Proteomes" id="UP001055439">
    <property type="component" value="Chromosome 6"/>
</dbReference>
<dbReference type="Pfam" id="PF03083">
    <property type="entry name" value="MtN3_slv"/>
    <property type="match status" value="2"/>
</dbReference>
<comment type="subcellular location">
    <subcellularLocation>
        <location evidence="1">Cell membrane</location>
        <topology evidence="1">Multi-pass membrane protein</topology>
    </subcellularLocation>
</comment>
<comment type="caution">
    <text evidence="12">Lacks conserved residue(s) required for the propagation of feature annotation.</text>
</comment>
<evidence type="ECO:0000256" key="9">
    <source>
        <dbReference type="ARBA" id="ARBA00023136"/>
    </source>
</evidence>
<evidence type="ECO:0000256" key="6">
    <source>
        <dbReference type="ARBA" id="ARBA00022692"/>
    </source>
</evidence>
<keyword evidence="14" id="KW-1185">Reference proteome</keyword>
<evidence type="ECO:0000256" key="2">
    <source>
        <dbReference type="ARBA" id="ARBA00007809"/>
    </source>
</evidence>
<dbReference type="InterPro" id="IPR047664">
    <property type="entry name" value="SWEET"/>
</dbReference>
<comment type="function">
    <text evidence="10">Mediates both low-affinity uptake and efflux of sugar across the plasma membrane.</text>
</comment>
<keyword evidence="4" id="KW-1003">Cell membrane</keyword>
<comment type="subunit">
    <text evidence="11">Forms homooligomers and/or heterooligomers.</text>
</comment>
<evidence type="ECO:0000256" key="11">
    <source>
        <dbReference type="ARBA" id="ARBA00038715"/>
    </source>
</evidence>
<accession>A0A9E7GCU8</accession>
<proteinExistence type="inferred from homology"/>
<dbReference type="PANTHER" id="PTHR10791:SF30">
    <property type="entry name" value="SUGAR TRANSPORTER SWEET1"/>
    <property type="match status" value="1"/>
</dbReference>
<evidence type="ECO:0000256" key="1">
    <source>
        <dbReference type="ARBA" id="ARBA00004651"/>
    </source>
</evidence>
<dbReference type="FunFam" id="1.20.1280.290:FF:000001">
    <property type="entry name" value="Bidirectional sugar transporter SWEET"/>
    <property type="match status" value="1"/>
</dbReference>
<evidence type="ECO:0000256" key="4">
    <source>
        <dbReference type="ARBA" id="ARBA00022475"/>
    </source>
</evidence>
<dbReference type="PANTHER" id="PTHR10791">
    <property type="entry name" value="RAG1-ACTIVATING PROTEIN 1"/>
    <property type="match status" value="1"/>
</dbReference>
<keyword evidence="5 12" id="KW-0762">Sugar transport</keyword>
<name>A0A9E7GCU8_9LILI</name>
<dbReference type="InterPro" id="IPR004316">
    <property type="entry name" value="SWEET_rpt"/>
</dbReference>
<dbReference type="GO" id="GO:0005886">
    <property type="term" value="C:plasma membrane"/>
    <property type="evidence" value="ECO:0007669"/>
    <property type="project" value="UniProtKB-SubCell"/>
</dbReference>
<comment type="function">
    <text evidence="12">Mediates both low-affinity uptake and efflux of sugar across the membrane.</text>
</comment>
<evidence type="ECO:0000256" key="8">
    <source>
        <dbReference type="ARBA" id="ARBA00022989"/>
    </source>
</evidence>
<dbReference type="EMBL" id="CP097508">
    <property type="protein sequence ID" value="URE13276.1"/>
    <property type="molecule type" value="Genomic_DNA"/>
</dbReference>
<keyword evidence="7" id="KW-0677">Repeat</keyword>
<sequence length="266" mass="29592">MRRRSSAAADLFSRATSHSSFGSVFDQASRDMMTIVRDIMGITGNAISLGLFLSHVPTFKNIIKKKAVDQYLPIPELTILLKCMLWVLYSLPIVHPNSCLVLTSNAVGLFVQAVYLTIFLIYAAREIRLKVLKVLAAELAVMTMLVVVVLQVAHTHEKRSLIVGIPCVIFGSCMYAAPLAFLQTLATGRVRRVSFTLYAACCLNDFCWLTYACLPPLDFYVLISSYTGAVLSLVPPQLCTCCLMVLCRYVMTTLREDHRSSPWLLP</sequence>
<keyword evidence="6 12" id="KW-0812">Transmembrane</keyword>
<organism evidence="13 14">
    <name type="scientific">Musa troglodytarum</name>
    <name type="common">fe'i banana</name>
    <dbReference type="NCBI Taxonomy" id="320322"/>
    <lineage>
        <taxon>Eukaryota</taxon>
        <taxon>Viridiplantae</taxon>
        <taxon>Streptophyta</taxon>
        <taxon>Embryophyta</taxon>
        <taxon>Tracheophyta</taxon>
        <taxon>Spermatophyta</taxon>
        <taxon>Magnoliopsida</taxon>
        <taxon>Liliopsida</taxon>
        <taxon>Zingiberales</taxon>
        <taxon>Musaceae</taxon>
        <taxon>Musa</taxon>
    </lineage>
</organism>
<evidence type="ECO:0000256" key="5">
    <source>
        <dbReference type="ARBA" id="ARBA00022597"/>
    </source>
</evidence>
<feature type="transmembrane region" description="Helical" evidence="12">
    <location>
        <begin position="160"/>
        <end position="181"/>
    </location>
</feature>
<dbReference type="Gene3D" id="1.20.1280.290">
    <property type="match status" value="2"/>
</dbReference>
<evidence type="ECO:0000313" key="13">
    <source>
        <dbReference type="EMBL" id="URE13276.1"/>
    </source>
</evidence>
<reference evidence="13" key="1">
    <citation type="submission" date="2022-05" db="EMBL/GenBank/DDBJ databases">
        <title>The Musa troglodytarum L. genome provides insights into the mechanism of non-climacteric behaviour and enrichment of carotenoids.</title>
        <authorList>
            <person name="Wang J."/>
        </authorList>
    </citation>
    <scope>NUCLEOTIDE SEQUENCE</scope>
    <source>
        <tissue evidence="13">Leaf</tissue>
    </source>
</reference>
<gene>
    <name evidence="13" type="ORF">MUK42_23299</name>
</gene>
<dbReference type="AlphaFoldDB" id="A0A9E7GCU8"/>
<keyword evidence="9 12" id="KW-0472">Membrane</keyword>
<protein>
    <recommendedName>
        <fullName evidence="12">Bidirectional sugar transporter SWEET</fullName>
    </recommendedName>
</protein>
<feature type="transmembrane region" description="Helical" evidence="12">
    <location>
        <begin position="71"/>
        <end position="89"/>
    </location>
</feature>